<dbReference type="InterPro" id="IPR041679">
    <property type="entry name" value="DNA2/NAM7-like_C"/>
</dbReference>
<dbReference type="Gene3D" id="2.20.140.10">
    <property type="entry name" value="WGR domain"/>
    <property type="match status" value="1"/>
</dbReference>
<dbReference type="Pfam" id="PF13087">
    <property type="entry name" value="AAA_12"/>
    <property type="match status" value="1"/>
</dbReference>
<organism evidence="5 6">
    <name type="scientific">Flaviaesturariibacter flavus</name>
    <dbReference type="NCBI Taxonomy" id="2502780"/>
    <lineage>
        <taxon>Bacteria</taxon>
        <taxon>Pseudomonadati</taxon>
        <taxon>Bacteroidota</taxon>
        <taxon>Chitinophagia</taxon>
        <taxon>Chitinophagales</taxon>
        <taxon>Chitinophagaceae</taxon>
        <taxon>Flaviaestuariibacter</taxon>
    </lineage>
</organism>
<dbReference type="Pfam" id="PF13195">
    <property type="entry name" value="DUF4011"/>
    <property type="match status" value="1"/>
</dbReference>
<dbReference type="InterPro" id="IPR049468">
    <property type="entry name" value="Restrct_endonuc-II-like_dom"/>
</dbReference>
<evidence type="ECO:0000259" key="3">
    <source>
        <dbReference type="Pfam" id="PF13087"/>
    </source>
</evidence>
<dbReference type="Gene3D" id="1.10.510.10">
    <property type="entry name" value="Transferase(Phosphotransferase) domain 1"/>
    <property type="match status" value="1"/>
</dbReference>
<evidence type="ECO:0000256" key="1">
    <source>
        <dbReference type="SAM" id="Coils"/>
    </source>
</evidence>
<dbReference type="InterPro" id="IPR045055">
    <property type="entry name" value="DNA2/NAM7-like"/>
</dbReference>
<dbReference type="InterPro" id="IPR027417">
    <property type="entry name" value="P-loop_NTPase"/>
</dbReference>
<feature type="coiled-coil region" evidence="1">
    <location>
        <begin position="1139"/>
        <end position="1166"/>
    </location>
</feature>
<reference evidence="5 6" key="1">
    <citation type="submission" date="2019-03" db="EMBL/GenBank/DDBJ databases">
        <authorList>
            <person name="Kim M.K.M."/>
        </authorList>
    </citation>
    <scope>NUCLEOTIDE SEQUENCE [LARGE SCALE GENOMIC DNA]</scope>
    <source>
        <strain evidence="5 6">17J68-12</strain>
    </source>
</reference>
<dbReference type="GO" id="GO:0004386">
    <property type="term" value="F:helicase activity"/>
    <property type="evidence" value="ECO:0007669"/>
    <property type="project" value="InterPro"/>
</dbReference>
<feature type="domain" description="Restriction endonuclease type II-like" evidence="4">
    <location>
        <begin position="1610"/>
        <end position="1703"/>
    </location>
</feature>
<dbReference type="Pfam" id="PF13086">
    <property type="entry name" value="AAA_11"/>
    <property type="match status" value="2"/>
</dbReference>
<accession>A0A4R1BH91</accession>
<keyword evidence="6" id="KW-1185">Reference proteome</keyword>
<dbReference type="PANTHER" id="PTHR10887:SF495">
    <property type="entry name" value="HELICASE SENATAXIN ISOFORM X1-RELATED"/>
    <property type="match status" value="1"/>
</dbReference>
<evidence type="ECO:0000313" key="6">
    <source>
        <dbReference type="Proteomes" id="UP000295334"/>
    </source>
</evidence>
<evidence type="ECO:0000313" key="5">
    <source>
        <dbReference type="EMBL" id="TCJ16583.1"/>
    </source>
</evidence>
<dbReference type="InterPro" id="IPR041677">
    <property type="entry name" value="DNA2/NAM7_AAA_11"/>
</dbReference>
<dbReference type="OrthoDB" id="9757917at2"/>
<dbReference type="EMBL" id="SJZI01000011">
    <property type="protein sequence ID" value="TCJ16583.1"/>
    <property type="molecule type" value="Genomic_DNA"/>
</dbReference>
<dbReference type="RefSeq" id="WP_131448447.1">
    <property type="nucleotide sequence ID" value="NZ_SJZI01000011.1"/>
</dbReference>
<dbReference type="Proteomes" id="UP000295334">
    <property type="component" value="Unassembled WGS sequence"/>
</dbReference>
<feature type="domain" description="DNA2/NAM7 helicase-like C-terminal" evidence="3">
    <location>
        <begin position="1335"/>
        <end position="1547"/>
    </location>
</feature>
<feature type="domain" description="DNA2/NAM7 helicase helicase" evidence="2">
    <location>
        <begin position="618"/>
        <end position="681"/>
    </location>
</feature>
<protein>
    <submittedName>
        <fullName evidence="5">DUF4011 domain-containing protein</fullName>
    </submittedName>
</protein>
<dbReference type="Gene3D" id="3.40.50.300">
    <property type="entry name" value="P-loop containing nucleotide triphosphate hydrolases"/>
    <property type="match status" value="3"/>
</dbReference>
<dbReference type="InterPro" id="IPR047187">
    <property type="entry name" value="SF1_C_Upf1"/>
</dbReference>
<dbReference type="PANTHER" id="PTHR10887">
    <property type="entry name" value="DNA2/NAM7 HELICASE FAMILY"/>
    <property type="match status" value="1"/>
</dbReference>
<dbReference type="SUPFAM" id="SSF52540">
    <property type="entry name" value="P-loop containing nucleoside triphosphate hydrolases"/>
    <property type="match status" value="1"/>
</dbReference>
<keyword evidence="1" id="KW-0175">Coiled coil</keyword>
<name>A0A4R1BH91_9BACT</name>
<dbReference type="SUPFAM" id="SSF56112">
    <property type="entry name" value="Protein kinase-like (PK-like)"/>
    <property type="match status" value="1"/>
</dbReference>
<evidence type="ECO:0000259" key="2">
    <source>
        <dbReference type="Pfam" id="PF13086"/>
    </source>
</evidence>
<sequence>MSPVTTFQQFLQSAFTRGPLSTDEVVEFVLPLFEEVLSFHDAGQVGSFDRPDTVFLTDSRLDIDENFTHAPASGLEAVQRLLDEQAIQGYEITGRILVDLDLSAITSNVANLEVQGDRSQKLAHPAYLPGYQCYEMLLGHHDARTDIFCLGLILGSVVMGLNLYNREELDRFASFRVQPIGLNPRMHPTICALVTEMTELDRRKRSVDLAEVIQRLRNYRDYDPQRNSDLSELAALSAAKPADRKGFILSKLRNRLFDTSRRNRLLYYKPNARFVNLTVSSVPLVLHYQTINPQLLFTWNEEISKLLIKQSDLALNKYLRFEDHPYLNSQLNAIRHQSENDKKEFGFSQLKLVVAFLHWHNLKENPKERIQSPLLLLPVDLERKKSLKEERFTLKIKDNAAIINPVLANHLKDLYGIVLPESIDFDDTSMEQFFELLRAQIDAAKQGVKLSYIDKPRIKIVHTVARQTVNNYRKRLKQKGTPAFHQVEYSYSEENYRPLGLELFRQRVEPRLSTLEFLLKDLPPAQPAANFAAEAVKSTFQLTDGDENPYHWDFDVCNVVLGNFNYKKMSLVRDYNLVAEEGIDHKVFEDLFSKHPKEAEGAAVVNDPAEWYHVVSADPTQSKAVLQARTGKSYIIQGPPGTGKSQTITNLIADFLANNKTVLFICEKRAALDVVYYRLQESGLSELCCYIHDSQADKKEFIKDLRTVYEDFLKNKMDLPSIVAHRSETLRRLLAQVDVLKHYHDTLTGVPADAGIPVRGLIETLIELKPHLPGDGVLKDDGLPHYQSWVRFGHVVSELSEALDKSGAEPVLAKHPFRNLSHTVVQSDNPFSLLESVSGSALSAIAGLMEVVAKNNIPQQHATELQQLKNLIEDSLVLEDLARTGNLRLVDPATPEARKFETELDAYRSLQNSYEEAARKNGKWRDKFGKDEVVGALEIASKYERSFWRIFNGSWRRLKKQLEQSYDFSAHKLKPAYSQILQLLQEEYREQDKAEAVRRSLQGQYRVDDIESVYSGIRLLREKQGDKEVDFLLAHPRSNELVLALSRLNNPLQQLEVQLAQCLAGLGQKTIQQINDELTTILANKAALKDLLPALRKFSELPVGLQELLRRLPLTPVQAQAAMAKRTLEEIYRQNTAFAAANQATLQDAVRELEKAYRELLDLNSAFIRAQRRQTFLAHYEISNASVTVLSPDQKVFKKEYANGRRVLEHEMGKSTRHKSIRELASGDNGKVLRDIKPVWLMSPLSVSDSLPLDTSYFDVVIFDEASQITLEEGIPALFRAPQSIIVGDDKQMPPSNFFNARGEDPEDLESVEGEKEDEILSSDADSLLVQGARKLHGTMLSWHYRSRHETLISYSNHAFYEAGLLTIPDRAFQNIEKPLLEVKSPDEGAGNAGSLLGGGITYHYLPQGVYEARSNRSEARYIAQMVRKLLLDGAPDSIGIVAFSQEQQGVIEEAIDELALADKAFEEALEKAINRKDDGQFTGLFVKNLENVQGDERDIIIMSVCYGFDANGKMIMNFGPINKKGGEKRLNVIFSRAKKHMAVVASIRHQHITNDHNDGASYFKRFLHYAEMVSTGNLRLARTILDSLVLSEGRKSQTVAGWSKVAEGIRQALQSKGYLVDASVGQSSFKCSLAVRKGGAASHYRMGILIDDEAHYQNRDLVEQYFQRPAILQSFGWDVVSVFAKDWCESPDSVLQKIVSRLEGKALEVDPAPAAATKASPQAAPTFTELTSADGLRFWRIAQEQRQLRITEGKAGTNGLVQVSTYGSEAEAEMHMNLLIEKQLSEGYQKQAPVSQ</sequence>
<dbReference type="InterPro" id="IPR011009">
    <property type="entry name" value="Kinase-like_dom_sf"/>
</dbReference>
<gene>
    <name evidence="5" type="ORF">EPD60_07530</name>
</gene>
<proteinExistence type="predicted"/>
<feature type="domain" description="DNA2/NAM7 helicase helicase" evidence="2">
    <location>
        <begin position="1143"/>
        <end position="1295"/>
    </location>
</feature>
<dbReference type="Pfam" id="PF18741">
    <property type="entry name" value="MTES_1575"/>
    <property type="match status" value="1"/>
</dbReference>
<dbReference type="CDD" id="cd18808">
    <property type="entry name" value="SF1_C_Upf1"/>
    <property type="match status" value="1"/>
</dbReference>
<dbReference type="InterPro" id="IPR025103">
    <property type="entry name" value="DUF4011"/>
</dbReference>
<comment type="caution">
    <text evidence="5">The sequence shown here is derived from an EMBL/GenBank/DDBJ whole genome shotgun (WGS) entry which is preliminary data.</text>
</comment>
<evidence type="ECO:0000259" key="4">
    <source>
        <dbReference type="Pfam" id="PF18741"/>
    </source>
</evidence>